<dbReference type="NCBIfam" id="TIGR01439">
    <property type="entry name" value="lp_hng_hel_AbrB"/>
    <property type="match status" value="1"/>
</dbReference>
<organism evidence="3 4">
    <name type="scientific">Enterococcus florum</name>
    <dbReference type="NCBI Taxonomy" id="2480627"/>
    <lineage>
        <taxon>Bacteria</taxon>
        <taxon>Bacillati</taxon>
        <taxon>Bacillota</taxon>
        <taxon>Bacilli</taxon>
        <taxon>Lactobacillales</taxon>
        <taxon>Enterococcaceae</taxon>
        <taxon>Enterococcus</taxon>
    </lineage>
</organism>
<keyword evidence="4" id="KW-1185">Reference proteome</keyword>
<proteinExistence type="predicted"/>
<dbReference type="SUPFAM" id="SSF47413">
    <property type="entry name" value="lambda repressor-like DNA-binding domains"/>
    <property type="match status" value="1"/>
</dbReference>
<dbReference type="InterPro" id="IPR001387">
    <property type="entry name" value="Cro/C1-type_HTH"/>
</dbReference>
<keyword evidence="1" id="KW-0238">DNA-binding</keyword>
<protein>
    <recommendedName>
        <fullName evidence="2">HTH cro/C1-type domain-containing protein</fullName>
    </recommendedName>
</protein>
<evidence type="ECO:0000256" key="1">
    <source>
        <dbReference type="ARBA" id="ARBA00023125"/>
    </source>
</evidence>
<dbReference type="PROSITE" id="PS50943">
    <property type="entry name" value="HTH_CROC1"/>
    <property type="match status" value="1"/>
</dbReference>
<evidence type="ECO:0000313" key="4">
    <source>
        <dbReference type="Proteomes" id="UP000290567"/>
    </source>
</evidence>
<dbReference type="InterPro" id="IPR007159">
    <property type="entry name" value="SpoVT-AbrB_dom"/>
</dbReference>
<name>A0A4P5PFC7_9ENTE</name>
<dbReference type="Pfam" id="PF04014">
    <property type="entry name" value="MazE_antitoxin"/>
    <property type="match status" value="1"/>
</dbReference>
<dbReference type="Pfam" id="PF01381">
    <property type="entry name" value="HTH_3"/>
    <property type="match status" value="1"/>
</dbReference>
<dbReference type="EMBL" id="BJCC01000025">
    <property type="protein sequence ID" value="GCF94948.1"/>
    <property type="molecule type" value="Genomic_DNA"/>
</dbReference>
<evidence type="ECO:0000259" key="2">
    <source>
        <dbReference type="PROSITE" id="PS50943"/>
    </source>
</evidence>
<feature type="domain" description="HTH cro/C1-type" evidence="2">
    <location>
        <begin position="14"/>
        <end position="66"/>
    </location>
</feature>
<reference evidence="4" key="1">
    <citation type="submission" date="2019-02" db="EMBL/GenBank/DDBJ databases">
        <title>Draft genome sequence of Enterococcus sp. Gos25-1.</title>
        <authorList>
            <person name="Tanaka N."/>
            <person name="Shiwa Y."/>
            <person name="Fujita N."/>
        </authorList>
    </citation>
    <scope>NUCLEOTIDE SEQUENCE [LARGE SCALE GENOMIC DNA]</scope>
    <source>
        <strain evidence="4">Gos25-1</strain>
    </source>
</reference>
<dbReference type="OrthoDB" id="9805856at2"/>
<comment type="caution">
    <text evidence="3">The sequence shown here is derived from an EMBL/GenBank/DDBJ whole genome shotgun (WGS) entry which is preliminary data.</text>
</comment>
<dbReference type="GO" id="GO:0003677">
    <property type="term" value="F:DNA binding"/>
    <property type="evidence" value="ECO:0007669"/>
    <property type="project" value="UniProtKB-KW"/>
</dbReference>
<dbReference type="SMART" id="SM00530">
    <property type="entry name" value="HTH_XRE"/>
    <property type="match status" value="1"/>
</dbReference>
<gene>
    <name evidence="3" type="ORF">NRIC_28390</name>
</gene>
<evidence type="ECO:0000313" key="3">
    <source>
        <dbReference type="EMBL" id="GCF94948.1"/>
    </source>
</evidence>
<sequence length="153" mass="16813">MNNLKSNISANLCYLRTANRLTQEELAEKIQVTRQAVAKWENGDSLPDIIKCAALAELFEVSLNDLVSYDPIANGVPIAPKGKHFFGTVTINDRGQIVLPKKARDTMNFKAGDTLVILGDSNPMTGGIALLSSEMFFRITGRDGSYFFKGDQK</sequence>
<dbReference type="RefSeq" id="WP_146623353.1">
    <property type="nucleotide sequence ID" value="NZ_BJCC01000025.1"/>
</dbReference>
<dbReference type="PANTHER" id="PTHR46558:SF13">
    <property type="entry name" value="HTH-TYPE TRANSCRIPTIONAL REGULATOR IMMR"/>
    <property type="match status" value="1"/>
</dbReference>
<dbReference type="Gene3D" id="1.10.260.40">
    <property type="entry name" value="lambda repressor-like DNA-binding domains"/>
    <property type="match status" value="1"/>
</dbReference>
<dbReference type="PANTHER" id="PTHR46558">
    <property type="entry name" value="TRACRIPTIONAL REGULATORY PROTEIN-RELATED-RELATED"/>
    <property type="match status" value="1"/>
</dbReference>
<accession>A0A4P5PFC7</accession>
<dbReference type="AlphaFoldDB" id="A0A4P5PFC7"/>
<dbReference type="Gene3D" id="2.10.260.10">
    <property type="match status" value="1"/>
</dbReference>
<dbReference type="InterPro" id="IPR010982">
    <property type="entry name" value="Lambda_DNA-bd_dom_sf"/>
</dbReference>
<dbReference type="SUPFAM" id="SSF89447">
    <property type="entry name" value="AbrB/MazE/MraZ-like"/>
    <property type="match status" value="1"/>
</dbReference>
<dbReference type="Proteomes" id="UP000290567">
    <property type="component" value="Unassembled WGS sequence"/>
</dbReference>
<dbReference type="InterPro" id="IPR037914">
    <property type="entry name" value="SpoVT-AbrB_sf"/>
</dbReference>
<dbReference type="CDD" id="cd00093">
    <property type="entry name" value="HTH_XRE"/>
    <property type="match status" value="1"/>
</dbReference>